<dbReference type="EMBL" id="JH687901">
    <property type="protein sequence ID" value="EJD35186.1"/>
    <property type="molecule type" value="Genomic_DNA"/>
</dbReference>
<dbReference type="OrthoDB" id="3350812at2759"/>
<dbReference type="OMA" id="CIFTIRT"/>
<keyword evidence="1" id="KW-0472">Membrane</keyword>
<keyword evidence="1" id="KW-1133">Transmembrane helix</keyword>
<dbReference type="Pfam" id="PF20151">
    <property type="entry name" value="DUF6533"/>
    <property type="match status" value="1"/>
</dbReference>
<feature type="transmembrane region" description="Helical" evidence="1">
    <location>
        <begin position="125"/>
        <end position="145"/>
    </location>
</feature>
<evidence type="ECO:0000313" key="4">
    <source>
        <dbReference type="Proteomes" id="UP000006514"/>
    </source>
</evidence>
<dbReference type="eggNOG" id="ENOG502SM3R">
    <property type="taxonomic scope" value="Eukaryota"/>
</dbReference>
<dbReference type="InterPro" id="IPR045340">
    <property type="entry name" value="DUF6533"/>
</dbReference>
<feature type="transmembrane region" description="Helical" evidence="1">
    <location>
        <begin position="219"/>
        <end position="239"/>
    </location>
</feature>
<reference evidence="4" key="1">
    <citation type="journal article" date="2012" name="Science">
        <title>The Paleozoic origin of enzymatic lignin decomposition reconstructed from 31 fungal genomes.</title>
        <authorList>
            <person name="Floudas D."/>
            <person name="Binder M."/>
            <person name="Riley R."/>
            <person name="Barry K."/>
            <person name="Blanchette R.A."/>
            <person name="Henrissat B."/>
            <person name="Martinez A.T."/>
            <person name="Otillar R."/>
            <person name="Spatafora J.W."/>
            <person name="Yadav J.S."/>
            <person name="Aerts A."/>
            <person name="Benoit I."/>
            <person name="Boyd A."/>
            <person name="Carlson A."/>
            <person name="Copeland A."/>
            <person name="Coutinho P.M."/>
            <person name="de Vries R.P."/>
            <person name="Ferreira P."/>
            <person name="Findley K."/>
            <person name="Foster B."/>
            <person name="Gaskell J."/>
            <person name="Glotzer D."/>
            <person name="Gorecki P."/>
            <person name="Heitman J."/>
            <person name="Hesse C."/>
            <person name="Hori C."/>
            <person name="Igarashi K."/>
            <person name="Jurgens J.A."/>
            <person name="Kallen N."/>
            <person name="Kersten P."/>
            <person name="Kohler A."/>
            <person name="Kuees U."/>
            <person name="Kumar T.K.A."/>
            <person name="Kuo A."/>
            <person name="LaButti K."/>
            <person name="Larrondo L.F."/>
            <person name="Lindquist E."/>
            <person name="Ling A."/>
            <person name="Lombard V."/>
            <person name="Lucas S."/>
            <person name="Lundell T."/>
            <person name="Martin R."/>
            <person name="McLaughlin D.J."/>
            <person name="Morgenstern I."/>
            <person name="Morin E."/>
            <person name="Murat C."/>
            <person name="Nagy L.G."/>
            <person name="Nolan M."/>
            <person name="Ohm R.A."/>
            <person name="Patyshakuliyeva A."/>
            <person name="Rokas A."/>
            <person name="Ruiz-Duenas F.J."/>
            <person name="Sabat G."/>
            <person name="Salamov A."/>
            <person name="Samejima M."/>
            <person name="Schmutz J."/>
            <person name="Slot J.C."/>
            <person name="St John F."/>
            <person name="Stenlid J."/>
            <person name="Sun H."/>
            <person name="Sun S."/>
            <person name="Syed K."/>
            <person name="Tsang A."/>
            <person name="Wiebenga A."/>
            <person name="Young D."/>
            <person name="Pisabarro A."/>
            <person name="Eastwood D.C."/>
            <person name="Martin F."/>
            <person name="Cullen D."/>
            <person name="Grigoriev I.V."/>
            <person name="Hibbett D.S."/>
        </authorList>
    </citation>
    <scope>NUCLEOTIDE SEQUENCE [LARGE SCALE GENOMIC DNA]</scope>
    <source>
        <strain evidence="4">TFB10046</strain>
    </source>
</reference>
<dbReference type="InParanoid" id="J0LEF6"/>
<evidence type="ECO:0000259" key="2">
    <source>
        <dbReference type="Pfam" id="PF20151"/>
    </source>
</evidence>
<feature type="domain" description="DUF6533" evidence="2">
    <location>
        <begin position="26"/>
        <end position="69"/>
    </location>
</feature>
<keyword evidence="4" id="KW-1185">Reference proteome</keyword>
<feature type="transmembrane region" description="Helical" evidence="1">
    <location>
        <begin position="177"/>
        <end position="198"/>
    </location>
</feature>
<dbReference type="AlphaFoldDB" id="J0LEF6"/>
<accession>J0LEF6</accession>
<evidence type="ECO:0000313" key="3">
    <source>
        <dbReference type="EMBL" id="EJD35186.1"/>
    </source>
</evidence>
<sequence length="326" mass="36131">MSDPASVLQALKPLVESLEHAKVVYYMHVAATCIFIYDHLTTLADEVEIIWPAPWHAGKIFFLIERYLTWPELLLTIYMELADLNSHVCHNIFAYIAWSIALALVVTELILILRTWALWGGRRAVLISLGVLLFVVAIVDGVIVADYIKNTVFIRASAISPTLKGCAIKSSTRRIAIGWILVTVFELVIVILTVIKGVEHFRTGHAQSSLIRSLYRDGIIYFVYLFVLSLGNLLCIYIAPSEYVVLFGVTQRAFNAILSCKIILHLQAAARITAATLTGNDLVSTMPEFSGTSAGGQKRVTFQDMPKARGPIHTYTSEWFGGTSAV</sequence>
<name>J0LEF6_AURST</name>
<dbReference type="Proteomes" id="UP000006514">
    <property type="component" value="Unassembled WGS sequence"/>
</dbReference>
<proteinExistence type="predicted"/>
<dbReference type="KEGG" id="adl:AURDEDRAFT_175764"/>
<organism evidence="3 4">
    <name type="scientific">Auricularia subglabra (strain TFB-10046 / SS5)</name>
    <name type="common">White-rot fungus</name>
    <name type="synonym">Auricularia delicata (strain TFB10046)</name>
    <dbReference type="NCBI Taxonomy" id="717982"/>
    <lineage>
        <taxon>Eukaryota</taxon>
        <taxon>Fungi</taxon>
        <taxon>Dikarya</taxon>
        <taxon>Basidiomycota</taxon>
        <taxon>Agaricomycotina</taxon>
        <taxon>Agaricomycetes</taxon>
        <taxon>Auriculariales</taxon>
        <taxon>Auriculariaceae</taxon>
        <taxon>Auricularia</taxon>
    </lineage>
</organism>
<keyword evidence="1" id="KW-0812">Transmembrane</keyword>
<feature type="transmembrane region" description="Helical" evidence="1">
    <location>
        <begin position="92"/>
        <end position="113"/>
    </location>
</feature>
<protein>
    <recommendedName>
        <fullName evidence="2">DUF6533 domain-containing protein</fullName>
    </recommendedName>
</protein>
<evidence type="ECO:0000256" key="1">
    <source>
        <dbReference type="SAM" id="Phobius"/>
    </source>
</evidence>
<gene>
    <name evidence="3" type="ORF">AURDEDRAFT_175764</name>
</gene>